<feature type="signal peptide" evidence="2">
    <location>
        <begin position="1"/>
        <end position="19"/>
    </location>
</feature>
<organism evidence="4 5">
    <name type="scientific">Paeniglutamicibacter sulfureus</name>
    <dbReference type="NCBI Taxonomy" id="43666"/>
    <lineage>
        <taxon>Bacteria</taxon>
        <taxon>Bacillati</taxon>
        <taxon>Actinomycetota</taxon>
        <taxon>Actinomycetes</taxon>
        <taxon>Micrococcales</taxon>
        <taxon>Micrococcaceae</taxon>
        <taxon>Paeniglutamicibacter</taxon>
    </lineage>
</organism>
<evidence type="ECO:0000259" key="3">
    <source>
        <dbReference type="Pfam" id="PF03713"/>
    </source>
</evidence>
<reference evidence="4 5" key="1">
    <citation type="submission" date="2023-07" db="EMBL/GenBank/DDBJ databases">
        <title>Sequencing the genomes of 1000 actinobacteria strains.</title>
        <authorList>
            <person name="Klenk H.-P."/>
        </authorList>
    </citation>
    <scope>NUCLEOTIDE SEQUENCE [LARGE SCALE GENOMIC DNA]</scope>
    <source>
        <strain evidence="4 5">DSM 20167</strain>
    </source>
</reference>
<comment type="caution">
    <text evidence="4">The sequence shown here is derived from an EMBL/GenBank/DDBJ whole genome shotgun (WGS) entry which is preliminary data.</text>
</comment>
<accession>A0ABU2BG90</accession>
<evidence type="ECO:0000313" key="5">
    <source>
        <dbReference type="Proteomes" id="UP001183817"/>
    </source>
</evidence>
<sequence>MKRLTLISATAVAATLALAGCASETGSESTMPGMDHGTASASPSAESSAAAEHNSADAMFAQMMIPHHEQAVEMSDMVLAKDGIDPSVTELAEDIKSAQGPEIKTMTGWLNAWGEPVTMSGDHRMEGMMTEDDMAALEAAQGTEAARLFLTQMVKHHEGAVKMAQEETANGSNPDAVAQAEKMAKDQSGEIDKMKELLAGL</sequence>
<dbReference type="Proteomes" id="UP001183817">
    <property type="component" value="Unassembled WGS sequence"/>
</dbReference>
<feature type="domain" description="DUF305" evidence="3">
    <location>
        <begin position="57"/>
        <end position="198"/>
    </location>
</feature>
<dbReference type="PANTHER" id="PTHR36933:SF1">
    <property type="entry name" value="SLL0788 PROTEIN"/>
    <property type="match status" value="1"/>
</dbReference>
<dbReference type="PROSITE" id="PS51257">
    <property type="entry name" value="PROKAR_LIPOPROTEIN"/>
    <property type="match status" value="1"/>
</dbReference>
<dbReference type="InterPro" id="IPR005183">
    <property type="entry name" value="DUF305_CopM-like"/>
</dbReference>
<dbReference type="PANTHER" id="PTHR36933">
    <property type="entry name" value="SLL0788 PROTEIN"/>
    <property type="match status" value="1"/>
</dbReference>
<feature type="compositionally biased region" description="Low complexity" evidence="1">
    <location>
        <begin position="39"/>
        <end position="53"/>
    </location>
</feature>
<feature type="chain" id="PRO_5045450201" evidence="2">
    <location>
        <begin position="20"/>
        <end position="201"/>
    </location>
</feature>
<proteinExistence type="predicted"/>
<dbReference type="RefSeq" id="WP_310288626.1">
    <property type="nucleotide sequence ID" value="NZ_BAAAWO010000001.1"/>
</dbReference>
<keyword evidence="2" id="KW-0732">Signal</keyword>
<dbReference type="Pfam" id="PF03713">
    <property type="entry name" value="DUF305"/>
    <property type="match status" value="1"/>
</dbReference>
<keyword evidence="5" id="KW-1185">Reference proteome</keyword>
<dbReference type="Gene3D" id="1.20.1260.10">
    <property type="match status" value="1"/>
</dbReference>
<gene>
    <name evidence="4" type="ORF">J2S64_000972</name>
</gene>
<dbReference type="EMBL" id="JAVDYI010000001">
    <property type="protein sequence ID" value="MDR7357281.1"/>
    <property type="molecule type" value="Genomic_DNA"/>
</dbReference>
<name>A0ABU2BG90_9MICC</name>
<protein>
    <submittedName>
        <fullName evidence="4">Uncharacterized protein (DUF305 family)</fullName>
    </submittedName>
</protein>
<evidence type="ECO:0000256" key="2">
    <source>
        <dbReference type="SAM" id="SignalP"/>
    </source>
</evidence>
<dbReference type="InterPro" id="IPR012347">
    <property type="entry name" value="Ferritin-like"/>
</dbReference>
<evidence type="ECO:0000256" key="1">
    <source>
        <dbReference type="SAM" id="MobiDB-lite"/>
    </source>
</evidence>
<evidence type="ECO:0000313" key="4">
    <source>
        <dbReference type="EMBL" id="MDR7357281.1"/>
    </source>
</evidence>
<feature type="region of interest" description="Disordered" evidence="1">
    <location>
        <begin position="24"/>
        <end position="53"/>
    </location>
</feature>